<dbReference type="Pfam" id="PF08297">
    <property type="entry name" value="U3_snoRNA_assoc"/>
    <property type="match status" value="1"/>
</dbReference>
<evidence type="ECO:0000256" key="1">
    <source>
        <dbReference type="SAM" id="MobiDB-lite"/>
    </source>
</evidence>
<reference evidence="4" key="1">
    <citation type="journal article" date="2016" name="Genome Announc.">
        <title>Draft genome sequence of Aspergillus niger strain An76.</title>
        <authorList>
            <person name="Gong W."/>
            <person name="Cheng Z."/>
            <person name="Zhang H."/>
            <person name="Liu L."/>
            <person name="Gao P."/>
            <person name="Wang L."/>
        </authorList>
    </citation>
    <scope>NUCLEOTIDE SEQUENCE [LARGE SCALE GENOMIC DNA]</scope>
    <source>
        <strain evidence="4">An76</strain>
    </source>
</reference>
<feature type="domain" description="CID" evidence="2">
    <location>
        <begin position="4"/>
        <end position="139"/>
    </location>
</feature>
<dbReference type="FunFam" id="1.25.40.90:FF:000032">
    <property type="entry name" value="CTD kinase subunit gamma"/>
    <property type="match status" value="1"/>
</dbReference>
<dbReference type="GO" id="GO:0030515">
    <property type="term" value="F:snoRNA binding"/>
    <property type="evidence" value="ECO:0007669"/>
    <property type="project" value="InterPro"/>
</dbReference>
<dbReference type="Gene3D" id="1.25.40.90">
    <property type="match status" value="1"/>
</dbReference>
<dbReference type="GO" id="GO:0032786">
    <property type="term" value="P:positive regulation of DNA-templated transcription, elongation"/>
    <property type="evidence" value="ECO:0007669"/>
    <property type="project" value="InterPro"/>
</dbReference>
<feature type="compositionally biased region" description="Basic and acidic residues" evidence="1">
    <location>
        <begin position="532"/>
        <end position="546"/>
    </location>
</feature>
<feature type="compositionally biased region" description="Basic and acidic residues" evidence="1">
    <location>
        <begin position="429"/>
        <end position="459"/>
    </location>
</feature>
<dbReference type="PROSITE" id="PS51391">
    <property type="entry name" value="CID"/>
    <property type="match status" value="1"/>
</dbReference>
<dbReference type="GO" id="GO:0006364">
    <property type="term" value="P:rRNA processing"/>
    <property type="evidence" value="ECO:0007669"/>
    <property type="project" value="InterPro"/>
</dbReference>
<evidence type="ECO:0000259" key="2">
    <source>
        <dbReference type="PROSITE" id="PS51391"/>
    </source>
</evidence>
<dbReference type="Pfam" id="PF12243">
    <property type="entry name" value="CTK3"/>
    <property type="match status" value="1"/>
</dbReference>
<dbReference type="InterPro" id="IPR024637">
    <property type="entry name" value="Ctk3_C"/>
</dbReference>
<dbReference type="Proteomes" id="UP000068243">
    <property type="component" value="Unassembled WGS sequence"/>
</dbReference>
<dbReference type="VEuPathDB" id="FungiDB:ATCC64974_62300"/>
<dbReference type="AlphaFoldDB" id="A0A100I4U7"/>
<evidence type="ECO:0000313" key="4">
    <source>
        <dbReference type="Proteomes" id="UP000068243"/>
    </source>
</evidence>
<feature type="compositionally biased region" description="Acidic residues" evidence="1">
    <location>
        <begin position="398"/>
        <end position="418"/>
    </location>
</feature>
<protein>
    <recommendedName>
        <fullName evidence="2">CID domain-containing protein</fullName>
    </recommendedName>
</protein>
<dbReference type="OrthoDB" id="21266at2759"/>
<accession>A0A100I4U7</accession>
<feature type="compositionally biased region" description="Acidic residues" evidence="1">
    <location>
        <begin position="356"/>
        <end position="365"/>
    </location>
</feature>
<feature type="compositionally biased region" description="Polar residues" evidence="1">
    <location>
        <begin position="269"/>
        <end position="284"/>
    </location>
</feature>
<comment type="caution">
    <text evidence="3">The sequence shown here is derived from an EMBL/GenBank/DDBJ whole genome shotgun (WGS) entry which is preliminary data.</text>
</comment>
<dbReference type="PaxDb" id="5061-CADANGAP00001875"/>
<feature type="compositionally biased region" description="Polar residues" evidence="1">
    <location>
        <begin position="479"/>
        <end position="489"/>
    </location>
</feature>
<sequence>MMVDPFEVRMRFTAQLQHLNASVTSSQKAAHYALKYRDMDEDLHSCILEQLERNNMNNRANIMYFIEQFCDMATKEDHAPYVRMIQRDILRIVDCVAPADGSGAANVKHVRRVLNGLQSKEILSAETIAEIDAGLKDRETHPAHLDLEAEEGGAGGDGGGDARSKHGTPRGSKSSGMRVDKRQIEQRIEEDRERNKRLRESMWTVSGDDGDEHGKFWDEASDIGEDDFLAANEEVMERRQMIAKGLFSRQDSDESSPKNLRPTTTTTTSSGAPSENTSKMVTATRQRKFPAEKQQPSTEPEVNGSNGKRKSEPVGAEPTETQSKNKRRKRSSLEATTQESQSKPSSNKKSKKMTESTEEPEQQQQEEEKKPSAAPAPKKHFRFDSEEPEIPEVAAIEETTEAQQDEDDDSSDDDEAPETVDNSAQLSKMRMEAKKQERARQIEEQLKRDKRKQLDELRKSQAKLAKKKEAKAEDLLSESTETLQGTTTQDARRSALPALLPDDILNAAPDVRPPTPPAEERSIMQKKPNKLRFLDKKEKPPKDARVGDVTIRVLDDGVSKNPSKTVLPPKASKTGRNAKQNWLNKSRNTGALNGLRRTTGGSSGFVRK</sequence>
<feature type="compositionally biased region" description="Polar residues" evidence="1">
    <location>
        <begin position="574"/>
        <end position="591"/>
    </location>
</feature>
<organism evidence="3 4">
    <name type="scientific">Aspergillus niger</name>
    <dbReference type="NCBI Taxonomy" id="5061"/>
    <lineage>
        <taxon>Eukaryota</taxon>
        <taxon>Fungi</taxon>
        <taxon>Dikarya</taxon>
        <taxon>Ascomycota</taxon>
        <taxon>Pezizomycotina</taxon>
        <taxon>Eurotiomycetes</taxon>
        <taxon>Eurotiomycetidae</taxon>
        <taxon>Eurotiales</taxon>
        <taxon>Aspergillaceae</taxon>
        <taxon>Aspergillus</taxon>
        <taxon>Aspergillus subgen. Circumdati</taxon>
    </lineage>
</organism>
<evidence type="ECO:0000313" key="3">
    <source>
        <dbReference type="EMBL" id="GAQ34712.1"/>
    </source>
</evidence>
<dbReference type="VEuPathDB" id="FungiDB:An02g04190"/>
<feature type="region of interest" description="Disordered" evidence="1">
    <location>
        <begin position="148"/>
        <end position="218"/>
    </location>
</feature>
<dbReference type="InterPro" id="IPR024638">
    <property type="entry name" value="Ctk3_N"/>
</dbReference>
<dbReference type="VEuPathDB" id="FungiDB:ASPNIDRAFT2_175395"/>
<gene>
    <name evidence="3" type="ORF">ABL_00845</name>
</gene>
<dbReference type="InterPro" id="IPR008942">
    <property type="entry name" value="ENTH_VHS"/>
</dbReference>
<feature type="compositionally biased region" description="Polar residues" evidence="1">
    <location>
        <begin position="294"/>
        <end position="306"/>
    </location>
</feature>
<dbReference type="VEuPathDB" id="FungiDB:M747DRAFT_327891"/>
<dbReference type="EMBL" id="BCMY01000001">
    <property type="protein sequence ID" value="GAQ34712.1"/>
    <property type="molecule type" value="Genomic_DNA"/>
</dbReference>
<dbReference type="GO" id="GO:0070692">
    <property type="term" value="C:CTDK-1 complex"/>
    <property type="evidence" value="ECO:0007669"/>
    <property type="project" value="InterPro"/>
</dbReference>
<feature type="region of interest" description="Disordered" evidence="1">
    <location>
        <begin position="241"/>
        <end position="608"/>
    </location>
</feature>
<proteinExistence type="predicted"/>
<dbReference type="GO" id="GO:0045943">
    <property type="term" value="P:positive regulation of transcription by RNA polymerase I"/>
    <property type="evidence" value="ECO:0007669"/>
    <property type="project" value="TreeGrafter"/>
</dbReference>
<feature type="compositionally biased region" description="Basic and acidic residues" evidence="1">
    <location>
        <begin position="178"/>
        <end position="200"/>
    </location>
</feature>
<dbReference type="Pfam" id="PF12350">
    <property type="entry name" value="CTK3_C"/>
    <property type="match status" value="1"/>
</dbReference>
<dbReference type="InterPro" id="IPR006569">
    <property type="entry name" value="CID_dom"/>
</dbReference>
<name>A0A100I4U7_ASPNG</name>
<feature type="compositionally biased region" description="Gly residues" evidence="1">
    <location>
        <begin position="152"/>
        <end position="161"/>
    </location>
</feature>
<dbReference type="InterPro" id="IPR013268">
    <property type="entry name" value="UTP16"/>
</dbReference>
<dbReference type="PANTHER" id="PTHR28291">
    <property type="entry name" value="CTD KINASE SUBUNIT GAMMA"/>
    <property type="match status" value="1"/>
</dbReference>
<dbReference type="VEuPathDB" id="FungiDB:ATCC64974_62310"/>
<feature type="compositionally biased region" description="Basic residues" evidence="1">
    <location>
        <begin position="460"/>
        <end position="469"/>
    </location>
</feature>
<dbReference type="InterPro" id="IPR042326">
    <property type="entry name" value="Ctk3"/>
</dbReference>
<dbReference type="PANTHER" id="PTHR28291:SF1">
    <property type="entry name" value="CTD KINASE SUBUNIT GAMMA"/>
    <property type="match status" value="1"/>
</dbReference>